<evidence type="ECO:0000313" key="4">
    <source>
        <dbReference type="Proteomes" id="UP000702425"/>
    </source>
</evidence>
<feature type="domain" description="Transposase IS701-like DDE" evidence="2">
    <location>
        <begin position="14"/>
        <end position="241"/>
    </location>
</feature>
<dbReference type="InterPro" id="IPR012337">
    <property type="entry name" value="RNaseH-like_sf"/>
</dbReference>
<proteinExistence type="predicted"/>
<evidence type="ECO:0000256" key="1">
    <source>
        <dbReference type="SAM" id="MobiDB-lite"/>
    </source>
</evidence>
<dbReference type="InterPro" id="IPR038721">
    <property type="entry name" value="IS701-like_DDE_dom"/>
</dbReference>
<name>A0ABX2D3M2_9CYAN</name>
<dbReference type="Proteomes" id="UP000702425">
    <property type="component" value="Unassembled WGS sequence"/>
</dbReference>
<comment type="caution">
    <text evidence="3">The sequence shown here is derived from an EMBL/GenBank/DDBJ whole genome shotgun (WGS) entry which is preliminary data.</text>
</comment>
<gene>
    <name evidence="3" type="ORF">E5S67_05006</name>
</gene>
<dbReference type="RefSeq" id="WP_172191109.1">
    <property type="nucleotide sequence ID" value="NZ_CAWPPK010000023.1"/>
</dbReference>
<evidence type="ECO:0000313" key="3">
    <source>
        <dbReference type="EMBL" id="NQE37237.1"/>
    </source>
</evidence>
<accession>A0ABX2D3M2</accession>
<dbReference type="Pfam" id="PF13546">
    <property type="entry name" value="DDE_5"/>
    <property type="match status" value="1"/>
</dbReference>
<dbReference type="NCBIfam" id="NF041680">
    <property type="entry name" value="transp_NF041680"/>
    <property type="match status" value="1"/>
</dbReference>
<reference evidence="3 4" key="1">
    <citation type="journal article" date="2020" name="Sci. Rep.">
        <title>A novel cyanobacterial geosmin producer, revising GeoA distribution and dispersion patterns in Bacteria.</title>
        <authorList>
            <person name="Churro C."/>
            <person name="Semedo-Aguiar A.P."/>
            <person name="Silva A.D."/>
            <person name="Pereira-Leal J.B."/>
            <person name="Leite R.B."/>
        </authorList>
    </citation>
    <scope>NUCLEOTIDE SEQUENCE [LARGE SCALE GENOMIC DNA]</scope>
    <source>
        <strain evidence="3 4">IPMA8</strain>
    </source>
</reference>
<feature type="compositionally biased region" description="Basic residues" evidence="1">
    <location>
        <begin position="411"/>
        <end position="429"/>
    </location>
</feature>
<sequence length="435" mass="50329">MKLEQLREFRQLAYQCLGHAKDATFELADAVMTTRHVSCLGDLALNPLFRRQWSSVYEALQDCRPDRAKLMQLYIHQMSQVERPVLAIDHTAWLRPHAPTLKERTYEHQPTALPHGIPVGIGQGYSTIAWIPSTSGSWALPLRHERITSWENPITKGAQQLAQVCEYLQHRPIALFDSEYGCAPLVKATAAIAADKLMRIRSNRCLWSAPSSYSGRGRPKIHGNQFKLNDTQSWWKPEQTLESLEPKLGRIRLRKWDNLHFRGSPKHPMTLILVERLEAITGQLKTQPLWLVWIGRQMPPLTEIWQLYLRRFTIEHWYRLAKQSLHWTVPKLSTPEQCQRWSDLMPLVTWQLWLAKDLVREIRLPWQKSLSELTPGRVAQSMLPLLIKIGTPTVPPKRRGNSTGWQPGKPRSQRCRYPVVKKGKGRFQKSPKSIS</sequence>
<dbReference type="SUPFAM" id="SSF53098">
    <property type="entry name" value="Ribonuclease H-like"/>
    <property type="match status" value="1"/>
</dbReference>
<organism evidence="3 4">
    <name type="scientific">Microcoleus asticus IPMA8</name>
    <dbReference type="NCBI Taxonomy" id="2563858"/>
    <lineage>
        <taxon>Bacteria</taxon>
        <taxon>Bacillati</taxon>
        <taxon>Cyanobacteriota</taxon>
        <taxon>Cyanophyceae</taxon>
        <taxon>Oscillatoriophycideae</taxon>
        <taxon>Oscillatoriales</taxon>
        <taxon>Microcoleaceae</taxon>
        <taxon>Microcoleus</taxon>
        <taxon>Microcoleus asticus</taxon>
    </lineage>
</organism>
<dbReference type="EMBL" id="SRRZ01000119">
    <property type="protein sequence ID" value="NQE37237.1"/>
    <property type="molecule type" value="Genomic_DNA"/>
</dbReference>
<keyword evidence="4" id="KW-1185">Reference proteome</keyword>
<feature type="region of interest" description="Disordered" evidence="1">
    <location>
        <begin position="392"/>
        <end position="435"/>
    </location>
</feature>
<evidence type="ECO:0000259" key="2">
    <source>
        <dbReference type="Pfam" id="PF13546"/>
    </source>
</evidence>
<protein>
    <recommendedName>
        <fullName evidence="2">Transposase IS701-like DDE domain-containing protein</fullName>
    </recommendedName>
</protein>